<organism evidence="2 3">
    <name type="scientific">Peptacetobacter hiranonis (strain DSM 13275 / JCM 10541 / KCTC 15199 / TO-931)</name>
    <name type="common">Clostridium hiranonis</name>
    <dbReference type="NCBI Taxonomy" id="500633"/>
    <lineage>
        <taxon>Bacteria</taxon>
        <taxon>Bacillati</taxon>
        <taxon>Bacillota</taxon>
        <taxon>Clostridia</taxon>
        <taxon>Peptostreptococcales</taxon>
        <taxon>Peptostreptococcaceae</taxon>
        <taxon>Peptacetobacter</taxon>
    </lineage>
</organism>
<gene>
    <name evidence="2" type="ORF">CLOHIR_00629</name>
</gene>
<evidence type="ECO:0000256" key="1">
    <source>
        <dbReference type="SAM" id="Phobius"/>
    </source>
</evidence>
<keyword evidence="1" id="KW-0472">Membrane</keyword>
<reference evidence="2 3" key="1">
    <citation type="submission" date="2008-09" db="EMBL/GenBank/DDBJ databases">
        <authorList>
            <person name="Fulton L."/>
            <person name="Clifton S."/>
            <person name="Fulton B."/>
            <person name="Xu J."/>
            <person name="Minx P."/>
            <person name="Pepin K.H."/>
            <person name="Johnson M."/>
            <person name="Thiruvilangam P."/>
            <person name="Bhonagiri V."/>
            <person name="Nash W.E."/>
            <person name="Mardis E.R."/>
            <person name="Wilson R.K."/>
        </authorList>
    </citation>
    <scope>NUCLEOTIDE SEQUENCE [LARGE SCALE GENOMIC DNA]</scope>
    <source>
        <strain evidence="2 3">DSM 13275</strain>
    </source>
</reference>
<protein>
    <submittedName>
        <fullName evidence="2">Uncharacterized protein</fullName>
    </submittedName>
</protein>
<dbReference type="eggNOG" id="ENOG5032UWH">
    <property type="taxonomic scope" value="Bacteria"/>
</dbReference>
<keyword evidence="3" id="KW-1185">Reference proteome</keyword>
<comment type="caution">
    <text evidence="2">The sequence shown here is derived from an EMBL/GenBank/DDBJ whole genome shotgun (WGS) entry which is preliminary data.</text>
</comment>
<dbReference type="EMBL" id="ABWP01000024">
    <property type="protein sequence ID" value="EEA85731.1"/>
    <property type="molecule type" value="Genomic_DNA"/>
</dbReference>
<dbReference type="Proteomes" id="UP000003178">
    <property type="component" value="Unassembled WGS sequence"/>
</dbReference>
<accession>B6FXN0</accession>
<name>B6FXN0_PEPHT</name>
<sequence length="194" mass="22086">MRKLRLIFSILTVVFASLGLAKILSYDISLPLMFVSMILTFLVWSKECYDKGSKRDSYIFLGVAIFIAAITAFNIISNFSSKENNAGIQNGETVQMYSQEEINSAIDVIKKEFEKDWKGCTLKEIHYAGDKVSKEHQEFAERYNADEVIVLVSTFDVDESDGDGSLNPNSTYTDWNWILVRKNGGKWKHVDHGY</sequence>
<evidence type="ECO:0000313" key="2">
    <source>
        <dbReference type="EMBL" id="EEA85731.1"/>
    </source>
</evidence>
<reference evidence="2 3" key="2">
    <citation type="submission" date="2008-10" db="EMBL/GenBank/DDBJ databases">
        <title>Draft genome sequence of Clostridium hiranonis (DSM 13275).</title>
        <authorList>
            <person name="Sudarsanam P."/>
            <person name="Ley R."/>
            <person name="Guruge J."/>
            <person name="Turnbaugh P.J."/>
            <person name="Mahowald M."/>
            <person name="Liep D."/>
            <person name="Gordon J."/>
        </authorList>
    </citation>
    <scope>NUCLEOTIDE SEQUENCE [LARGE SCALE GENOMIC DNA]</scope>
    <source>
        <strain evidence="2 3">DSM 13275</strain>
    </source>
</reference>
<feature type="transmembrane region" description="Helical" evidence="1">
    <location>
        <begin position="31"/>
        <end position="49"/>
    </location>
</feature>
<keyword evidence="1" id="KW-0812">Transmembrane</keyword>
<dbReference type="AlphaFoldDB" id="B6FXN0"/>
<dbReference type="RefSeq" id="WP_006439560.1">
    <property type="nucleotide sequence ID" value="NZ_DS995355.1"/>
</dbReference>
<feature type="transmembrane region" description="Helical" evidence="1">
    <location>
        <begin position="58"/>
        <end position="76"/>
    </location>
</feature>
<proteinExistence type="predicted"/>
<dbReference type="HOGENOM" id="CLU_1400365_0_0_9"/>
<evidence type="ECO:0000313" key="3">
    <source>
        <dbReference type="Proteomes" id="UP000003178"/>
    </source>
</evidence>
<keyword evidence="1" id="KW-1133">Transmembrane helix</keyword>